<dbReference type="Gene3D" id="3.40.50.12440">
    <property type="match status" value="1"/>
</dbReference>
<keyword evidence="13" id="KW-0472">Membrane</keyword>
<keyword evidence="7" id="KW-0004">4Fe-4S</keyword>
<dbReference type="InterPro" id="IPR006657">
    <property type="entry name" value="MoPterin_dinucl-bd_dom"/>
</dbReference>
<dbReference type="InterPro" id="IPR006656">
    <property type="entry name" value="Mopterin_OxRdtase"/>
</dbReference>
<dbReference type="InterPro" id="IPR050123">
    <property type="entry name" value="Prok_molybdopt-oxidoreductase"/>
</dbReference>
<accession>A0ABS9NNX0</accession>
<keyword evidence="10 16" id="KW-0560">Oxidoreductase</keyword>
<dbReference type="InterPro" id="IPR037943">
    <property type="entry name" value="MopB_CT_Nitrate-R-NarG-like"/>
</dbReference>
<evidence type="ECO:0000256" key="8">
    <source>
        <dbReference type="ARBA" id="ARBA00022505"/>
    </source>
</evidence>
<evidence type="ECO:0000256" key="9">
    <source>
        <dbReference type="ARBA" id="ARBA00022723"/>
    </source>
</evidence>
<organism evidence="16 17">
    <name type="scientific">Kingella pumchi</name>
    <dbReference type="NCBI Taxonomy" id="2779506"/>
    <lineage>
        <taxon>Bacteria</taxon>
        <taxon>Pseudomonadati</taxon>
        <taxon>Pseudomonadota</taxon>
        <taxon>Betaproteobacteria</taxon>
        <taxon>Neisseriales</taxon>
        <taxon>Neisseriaceae</taxon>
        <taxon>Kingella</taxon>
    </lineage>
</organism>
<keyword evidence="17" id="KW-1185">Reference proteome</keyword>
<evidence type="ECO:0000256" key="12">
    <source>
        <dbReference type="ARBA" id="ARBA00023014"/>
    </source>
</evidence>
<dbReference type="CDD" id="cd02750">
    <property type="entry name" value="MopB_Nitrate-R-NarG-like"/>
    <property type="match status" value="1"/>
</dbReference>
<keyword evidence="12" id="KW-0411">Iron-sulfur</keyword>
<dbReference type="Pfam" id="PF00384">
    <property type="entry name" value="Molybdopterin"/>
    <property type="match status" value="1"/>
</dbReference>
<dbReference type="InterPro" id="IPR044906">
    <property type="entry name" value="Nitr_red_alph_N_sf"/>
</dbReference>
<dbReference type="PANTHER" id="PTHR43105">
    <property type="entry name" value="RESPIRATORY NITRATE REDUCTASE"/>
    <property type="match status" value="1"/>
</dbReference>
<dbReference type="CDD" id="cd02776">
    <property type="entry name" value="MopB_CT_Nitrate-R-NarG-like"/>
    <property type="match status" value="1"/>
</dbReference>
<dbReference type="EMBL" id="JAKOOW010000026">
    <property type="protein sequence ID" value="MCG6504486.1"/>
    <property type="molecule type" value="Genomic_DNA"/>
</dbReference>
<protein>
    <recommendedName>
        <fullName evidence="5">nitrate reductase (quinone)</fullName>
        <ecNumber evidence="5">1.7.5.1</ecNumber>
    </recommendedName>
</protein>
<gene>
    <name evidence="16" type="ORF">MB824_08245</name>
</gene>
<evidence type="ECO:0000313" key="16">
    <source>
        <dbReference type="EMBL" id="MCG6504486.1"/>
    </source>
</evidence>
<evidence type="ECO:0000256" key="10">
    <source>
        <dbReference type="ARBA" id="ARBA00023002"/>
    </source>
</evidence>
<evidence type="ECO:0000259" key="15">
    <source>
        <dbReference type="PROSITE" id="PS51669"/>
    </source>
</evidence>
<dbReference type="InterPro" id="IPR009010">
    <property type="entry name" value="Asp_de-COase-like_dom_sf"/>
</dbReference>
<comment type="subcellular location">
    <subcellularLocation>
        <location evidence="3">Cell membrane</location>
        <topology evidence="3">Peripheral membrane protein</topology>
    </subcellularLocation>
</comment>
<keyword evidence="9" id="KW-0479">Metal-binding</keyword>
<dbReference type="PANTHER" id="PTHR43105:SF2">
    <property type="entry name" value="RESPIRATORY NITRATE REDUCTASE 2 ALPHA CHAIN"/>
    <property type="match status" value="1"/>
</dbReference>
<dbReference type="SUPFAM" id="SSF53706">
    <property type="entry name" value="Formate dehydrogenase/DMSO reductase, domains 1-3"/>
    <property type="match status" value="1"/>
</dbReference>
<name>A0ABS9NNX0_9NEIS</name>
<evidence type="ECO:0000256" key="3">
    <source>
        <dbReference type="ARBA" id="ARBA00004202"/>
    </source>
</evidence>
<proteinExistence type="inferred from homology"/>
<evidence type="ECO:0000256" key="2">
    <source>
        <dbReference type="ARBA" id="ARBA00001966"/>
    </source>
</evidence>
<keyword evidence="11" id="KW-0408">Iron</keyword>
<dbReference type="PROSITE" id="PS51669">
    <property type="entry name" value="4FE4S_MOW_BIS_MGD"/>
    <property type="match status" value="1"/>
</dbReference>
<evidence type="ECO:0000256" key="1">
    <source>
        <dbReference type="ARBA" id="ARBA00001942"/>
    </source>
</evidence>
<evidence type="ECO:0000256" key="5">
    <source>
        <dbReference type="ARBA" id="ARBA00012500"/>
    </source>
</evidence>
<comment type="cofactor">
    <cofactor evidence="1">
        <name>Mo-bis(molybdopterin guanine dinucleotide)</name>
        <dbReference type="ChEBI" id="CHEBI:60539"/>
    </cofactor>
</comment>
<dbReference type="GO" id="GO:0016491">
    <property type="term" value="F:oxidoreductase activity"/>
    <property type="evidence" value="ECO:0007669"/>
    <property type="project" value="UniProtKB-KW"/>
</dbReference>
<evidence type="ECO:0000256" key="7">
    <source>
        <dbReference type="ARBA" id="ARBA00022485"/>
    </source>
</evidence>
<dbReference type="NCBIfam" id="TIGR01580">
    <property type="entry name" value="narG"/>
    <property type="match status" value="1"/>
</dbReference>
<keyword evidence="6" id="KW-1003">Cell membrane</keyword>
<dbReference type="RefSeq" id="WP_238747970.1">
    <property type="nucleotide sequence ID" value="NZ_JAKOOW010000026.1"/>
</dbReference>
<comment type="caution">
    <text evidence="16">The sequence shown here is derived from an EMBL/GenBank/DDBJ whole genome shotgun (WGS) entry which is preliminary data.</text>
</comment>
<evidence type="ECO:0000256" key="4">
    <source>
        <dbReference type="ARBA" id="ARBA00010312"/>
    </source>
</evidence>
<evidence type="ECO:0000256" key="11">
    <source>
        <dbReference type="ARBA" id="ARBA00023004"/>
    </source>
</evidence>
<dbReference type="PROSITE" id="PS00551">
    <property type="entry name" value="MOLYBDOPTERIN_PROK_1"/>
    <property type="match status" value="1"/>
</dbReference>
<dbReference type="Pfam" id="PF14710">
    <property type="entry name" value="Nitr_red_alph_N"/>
    <property type="match status" value="1"/>
</dbReference>
<evidence type="ECO:0000256" key="6">
    <source>
        <dbReference type="ARBA" id="ARBA00022475"/>
    </source>
</evidence>
<evidence type="ECO:0000256" key="13">
    <source>
        <dbReference type="ARBA" id="ARBA00023136"/>
    </source>
</evidence>
<evidence type="ECO:0000256" key="14">
    <source>
        <dbReference type="ARBA" id="ARBA00048294"/>
    </source>
</evidence>
<comment type="catalytic activity">
    <reaction evidence="14">
        <text>nitrate + a quinol = a quinone + nitrite + H2O</text>
        <dbReference type="Rhea" id="RHEA:56144"/>
        <dbReference type="ChEBI" id="CHEBI:15377"/>
        <dbReference type="ChEBI" id="CHEBI:16301"/>
        <dbReference type="ChEBI" id="CHEBI:17632"/>
        <dbReference type="ChEBI" id="CHEBI:24646"/>
        <dbReference type="ChEBI" id="CHEBI:132124"/>
        <dbReference type="EC" id="1.7.5.1"/>
    </reaction>
</comment>
<dbReference type="InterPro" id="IPR006963">
    <property type="entry name" value="Mopterin_OxRdtase_4Fe-4S_dom"/>
</dbReference>
<feature type="domain" description="4Fe-4S Mo/W bis-MGD-type" evidence="15">
    <location>
        <begin position="43"/>
        <end position="107"/>
    </location>
</feature>
<dbReference type="Proteomes" id="UP001298424">
    <property type="component" value="Unassembled WGS sequence"/>
</dbReference>
<comment type="similarity">
    <text evidence="4">Belongs to the prokaryotic molybdopterin-containing oxidoreductase family.</text>
</comment>
<dbReference type="SMART" id="SM00926">
    <property type="entry name" value="Molybdop_Fe4S4"/>
    <property type="match status" value="1"/>
</dbReference>
<evidence type="ECO:0000313" key="17">
    <source>
        <dbReference type="Proteomes" id="UP001298424"/>
    </source>
</evidence>
<dbReference type="InterPro" id="IPR027467">
    <property type="entry name" value="MopterinOxRdtase_cofactor_BS"/>
</dbReference>
<reference evidence="16 17" key="1">
    <citation type="submission" date="2022-02" db="EMBL/GenBank/DDBJ databases">
        <title>Genome sequence data of Kingella unionensis sp. nov. strain CICC 24913 (CCUG 75125).</title>
        <authorList>
            <person name="Xiao M."/>
        </authorList>
    </citation>
    <scope>NUCLEOTIDE SEQUENCE [LARGE SCALE GENOMIC DNA]</scope>
    <source>
        <strain evidence="16 17">CICC 24913</strain>
    </source>
</reference>
<dbReference type="Gene3D" id="4.10.1200.10">
    <property type="entry name" value="nitrate reductase tail"/>
    <property type="match status" value="1"/>
</dbReference>
<comment type="cofactor">
    <cofactor evidence="2">
        <name>[4Fe-4S] cluster</name>
        <dbReference type="ChEBI" id="CHEBI:49883"/>
    </cofactor>
</comment>
<keyword evidence="8" id="KW-0500">Molybdenum</keyword>
<dbReference type="InterPro" id="IPR006468">
    <property type="entry name" value="NarG"/>
</dbReference>
<dbReference type="SUPFAM" id="SSF50692">
    <property type="entry name" value="ADC-like"/>
    <property type="match status" value="1"/>
</dbReference>
<dbReference type="Pfam" id="PF01568">
    <property type="entry name" value="Molydop_binding"/>
    <property type="match status" value="1"/>
</dbReference>
<sequence length="1236" mass="140588">MSLFLDRLTFFKRKREPFADGHGVLIDEDRKWENAYRSRWAHDRIARSTHGVNCTGSCSWKIYVKNGIITWETQQTDYPRTRPDLPNHEPRGCPRGASYSWYVYSAQRIKYPMMRGALAELWREARKTKDPIEAWKWIVEDPERSKSYKSQRGLGGFVRSNWDEAYEMVAAANCYTIKKYGPDRIVGFSPIPAMSMISYASGARYLGLIGGVPLSFYDWYCDLPPASPQTWGEQTDVAESADWYNSNYLLVWGSNLPMTRTPDAHFYTEVRYKGTKTVAVSSDFGEMAKFSDIWLAPRQGTDAALSMAMGHVILQEFHINKPSDYFQDYCRRLTDMPVLVRLQRDGEHYKPEYTLRASQLDNNFGEEKNPDWKVLVWDETSDTLAVPNGCIGFRWDGSKKWNLETKAQGRDNVHAALSLKERSDDVVRVGFDYFGGEYDEDKVYRKVPVKHVRLADGSIAPVATVFDLLVAQYGVNNGLDDEAAAKDYFDDKPYTPKWQEKHTGVPAERVIQVAREFGQNAHDTKGRSMVIVGAGINHWYYLDMNYRGIINMLMMCGTIGKSGGGWCHYVGQEKLRPQSGWAPLTFGLDWHRPARQMAGTSFFYAHTSQYRHETLAADELLSPDAHDDMRRLTMIDYNAKAERMGWTPSAPQLETNPLDVTDAAEAAGMNPVDYVVKGLKEGSLNMSCDDPENPKNWPRNMFIWRSNILGSSGKGHEYFLKYLLGTQNGLMSDEEDCLKPSEVTQRPPVEGKLDLFTLLDFRMNTTCLYADVIFPTATWYEKNDLNTSDMHPFIHPFTEAVQPLWQSRSDWEIYKGLAKKFSELAKDYLGVRKDIVLTPLMHDSPQELGQPFDPKDWKLGECEPIPGKTMPAMTVVERDYGAIYEKYTSIGPLLEKVNNNGKGMAWDTKHEVEYLRKLNGVRAEGAGKGQPKIETAIDAAEMILTLAPETNGHVAKKAWQALGNITGRDHTHLINASEHTHIAFRDIVAQPRKIVTSPIWSGVESETVCYTAGYTNVHELIPWRTLTGRQQFYQDHKWMRDFGVSFCAYRPAVDTKTTKKLLGKMPNGNPEITLNFLTPHQKWGIHSTYSENLRMLTLSRGGPHVWISEIDAKKAGLVDNDWVEVFNTNGAIACRVIVSQRIPETMILMYHAQEKLVHTPGAETTKKRGGIHNSVTKAVLNPTHMIGGYAQLAYSFNYYGTVGSNRDEWVIVRKMKDIDWMDEPAEESEKTEPHAL</sequence>
<dbReference type="EC" id="1.7.5.1" evidence="5"/>
<dbReference type="InterPro" id="IPR028189">
    <property type="entry name" value="Nitr_red_alph_N"/>
</dbReference>